<feature type="compositionally biased region" description="Basic and acidic residues" evidence="1">
    <location>
        <begin position="11"/>
        <end position="25"/>
    </location>
</feature>
<dbReference type="InterPro" id="IPR046278">
    <property type="entry name" value="DUF6311"/>
</dbReference>
<evidence type="ECO:0000256" key="2">
    <source>
        <dbReference type="SAM" id="Phobius"/>
    </source>
</evidence>
<comment type="caution">
    <text evidence="4">The sequence shown here is derived from an EMBL/GenBank/DDBJ whole genome shotgun (WGS) entry which is preliminary data.</text>
</comment>
<feature type="transmembrane region" description="Helical" evidence="2">
    <location>
        <begin position="334"/>
        <end position="351"/>
    </location>
</feature>
<feature type="transmembrane region" description="Helical" evidence="2">
    <location>
        <begin position="358"/>
        <end position="376"/>
    </location>
</feature>
<evidence type="ECO:0000313" key="5">
    <source>
        <dbReference type="Proteomes" id="UP000279968"/>
    </source>
</evidence>
<evidence type="ECO:0000256" key="1">
    <source>
        <dbReference type="SAM" id="MobiDB-lite"/>
    </source>
</evidence>
<dbReference type="Pfam" id="PF19830">
    <property type="entry name" value="DUF6311"/>
    <property type="match status" value="1"/>
</dbReference>
<dbReference type="Proteomes" id="UP000279968">
    <property type="component" value="Unassembled WGS sequence"/>
</dbReference>
<accession>A0A3B0AAK0</accession>
<name>A0A3B0AAK0_9ACTN</name>
<feature type="transmembrane region" description="Helical" evidence="2">
    <location>
        <begin position="260"/>
        <end position="280"/>
    </location>
</feature>
<keyword evidence="2" id="KW-1133">Transmembrane helix</keyword>
<dbReference type="AlphaFoldDB" id="A0A3B0AAK0"/>
<keyword evidence="5" id="KW-1185">Reference proteome</keyword>
<feature type="domain" description="DUF6311" evidence="3">
    <location>
        <begin position="96"/>
        <end position="379"/>
    </location>
</feature>
<dbReference type="EMBL" id="RBAN01000001">
    <property type="protein sequence ID" value="RKN57788.1"/>
    <property type="molecule type" value="Genomic_DNA"/>
</dbReference>
<feature type="region of interest" description="Disordered" evidence="1">
    <location>
        <begin position="1"/>
        <end position="38"/>
    </location>
</feature>
<keyword evidence="2" id="KW-0472">Membrane</keyword>
<feature type="transmembrane region" description="Helical" evidence="2">
    <location>
        <begin position="127"/>
        <end position="152"/>
    </location>
</feature>
<feature type="transmembrane region" description="Helical" evidence="2">
    <location>
        <begin position="396"/>
        <end position="419"/>
    </location>
</feature>
<feature type="region of interest" description="Disordered" evidence="1">
    <location>
        <begin position="434"/>
        <end position="464"/>
    </location>
</feature>
<protein>
    <recommendedName>
        <fullName evidence="3">DUF6311 domain-containing protein</fullName>
    </recommendedName>
</protein>
<evidence type="ECO:0000313" key="4">
    <source>
        <dbReference type="EMBL" id="RKN57788.1"/>
    </source>
</evidence>
<organism evidence="4 5">
    <name type="scientific">Micromonospora costi</name>
    <dbReference type="NCBI Taxonomy" id="1530042"/>
    <lineage>
        <taxon>Bacteria</taxon>
        <taxon>Bacillati</taxon>
        <taxon>Actinomycetota</taxon>
        <taxon>Actinomycetes</taxon>
        <taxon>Micromonosporales</taxon>
        <taxon>Micromonosporaceae</taxon>
        <taxon>Micromonospora</taxon>
    </lineage>
</organism>
<feature type="transmembrane region" description="Helical" evidence="2">
    <location>
        <begin position="43"/>
        <end position="62"/>
    </location>
</feature>
<gene>
    <name evidence="4" type="ORF">D7193_03935</name>
</gene>
<feature type="transmembrane region" description="Helical" evidence="2">
    <location>
        <begin position="159"/>
        <end position="178"/>
    </location>
</feature>
<proteinExistence type="predicted"/>
<sequence>MASGTAVPERPGTDARPGKDPRPRDGTGSGARGPRRPGWTPDALVVAAGYLALAVLLTGGQWRHPGRLFHQAGDQILFEWMLARAARAVTGLENPLYSTALNAPDGVNLMANTSVLGLGVPLAPVTLLFGSQAAFCVAVVVCLAGTATAWYALLRRRLVASRAAAAVGGLFCGFAPGMVAQAGAHLHMAAQFLVPAILAVLFRPGRDRVRRDGVILGLLVTWQVFLGEEVLVFLALAAGVFVLGYALADRAAARRAAPALLRRIGVGALVAGVLLAYPLWFQFFGPQHYRGMAFDVDGFRLDAASFTAAARQTVVGDDYRPGLLAPNPTEENSFFGPGLLVLAVVIVIWLWRRPLVRALAGCGLLFALLSLGPEIRVDGTSTGVPGPYRLLAGLPLVDLAVPARLALVCVPVLGILLALSLDRVWAARFSAATEPDTGPATELAGPESGAGGGDARTPTGPPAPAVPVRLLWTGAVAAALLPLTPTPIRTVPSVTVPAFVAEGGWRAYVPAGRTVVPVPPVTGAAVSPGMLWSARTGLAFPAPGGYFIGPGGPGDRAARWGAPDRPTAVLLRRVAETGEVPPIGDADRRQALDDLRHWRAAVVVQGDLRHSEPVRRVLDELLGPGRDVDGARVWDVRDRLG</sequence>
<feature type="transmembrane region" description="Helical" evidence="2">
    <location>
        <begin position="231"/>
        <end position="248"/>
    </location>
</feature>
<evidence type="ECO:0000259" key="3">
    <source>
        <dbReference type="Pfam" id="PF19830"/>
    </source>
</evidence>
<dbReference type="OrthoDB" id="3320248at2"/>
<reference evidence="4 5" key="1">
    <citation type="journal article" date="2015" name="Int. J. Syst. Evol. Microbiol.">
        <title>Micromonospora costi sp. nov., isolated from a leaf of Costus speciosus.</title>
        <authorList>
            <person name="Thawai C."/>
        </authorList>
    </citation>
    <scope>NUCLEOTIDE SEQUENCE [LARGE SCALE GENOMIC DNA]</scope>
    <source>
        <strain evidence="4 5">CS1-12</strain>
    </source>
</reference>
<keyword evidence="2" id="KW-0812">Transmembrane</keyword>